<gene>
    <name evidence="2" type="ORF">CQW23_10826</name>
</gene>
<keyword evidence="3" id="KW-1185">Reference proteome</keyword>
<dbReference type="InterPro" id="IPR026058">
    <property type="entry name" value="LIPIN"/>
</dbReference>
<dbReference type="Proteomes" id="UP000224567">
    <property type="component" value="Unassembled WGS sequence"/>
</dbReference>
<dbReference type="AlphaFoldDB" id="A0A2G2X0X7"/>
<evidence type="ECO:0000259" key="1">
    <source>
        <dbReference type="SMART" id="SM00775"/>
    </source>
</evidence>
<evidence type="ECO:0000313" key="2">
    <source>
        <dbReference type="EMBL" id="PHT51079.1"/>
    </source>
</evidence>
<dbReference type="GO" id="GO:0008195">
    <property type="term" value="F:phosphatidate phosphatase activity"/>
    <property type="evidence" value="ECO:0007669"/>
    <property type="project" value="TreeGrafter"/>
</dbReference>
<reference evidence="2 3" key="1">
    <citation type="journal article" date="2017" name="Genome Biol.">
        <title>New reference genome sequences of hot pepper reveal the massive evolution of plant disease-resistance genes by retroduplication.</title>
        <authorList>
            <person name="Kim S."/>
            <person name="Park J."/>
            <person name="Yeom S.I."/>
            <person name="Kim Y.M."/>
            <person name="Seo E."/>
            <person name="Kim K.T."/>
            <person name="Kim M.S."/>
            <person name="Lee J.M."/>
            <person name="Cheong K."/>
            <person name="Shin H.S."/>
            <person name="Kim S.B."/>
            <person name="Han K."/>
            <person name="Lee J."/>
            <person name="Park M."/>
            <person name="Lee H.A."/>
            <person name="Lee H.Y."/>
            <person name="Lee Y."/>
            <person name="Oh S."/>
            <person name="Lee J.H."/>
            <person name="Choi E."/>
            <person name="Choi E."/>
            <person name="Lee S.E."/>
            <person name="Jeon J."/>
            <person name="Kim H."/>
            <person name="Choi G."/>
            <person name="Song H."/>
            <person name="Lee J."/>
            <person name="Lee S.C."/>
            <person name="Kwon J.K."/>
            <person name="Lee H.Y."/>
            <person name="Koo N."/>
            <person name="Hong Y."/>
            <person name="Kim R.W."/>
            <person name="Kang W.H."/>
            <person name="Huh J.H."/>
            <person name="Kang B.C."/>
            <person name="Yang T.J."/>
            <person name="Lee Y.H."/>
            <person name="Bennetzen J.L."/>
            <person name="Choi D."/>
        </authorList>
    </citation>
    <scope>NUCLEOTIDE SEQUENCE [LARGE SCALE GENOMIC DNA]</scope>
    <source>
        <strain evidence="3">cv. PBC81</strain>
    </source>
</reference>
<dbReference type="OrthoDB" id="4567at2759"/>
<dbReference type="Pfam" id="PF08235">
    <property type="entry name" value="LNS2"/>
    <property type="match status" value="1"/>
</dbReference>
<reference evidence="3" key="2">
    <citation type="journal article" date="2017" name="J. Anim. Genet.">
        <title>Multiple reference genome sequences of hot pepper reveal the massive evolution of plant disease resistance genes by retroduplication.</title>
        <authorList>
            <person name="Kim S."/>
            <person name="Park J."/>
            <person name="Yeom S.-I."/>
            <person name="Kim Y.-M."/>
            <person name="Seo E."/>
            <person name="Kim K.-T."/>
            <person name="Kim M.-S."/>
            <person name="Lee J.M."/>
            <person name="Cheong K."/>
            <person name="Shin H.-S."/>
            <person name="Kim S.-B."/>
            <person name="Han K."/>
            <person name="Lee J."/>
            <person name="Park M."/>
            <person name="Lee H.-A."/>
            <person name="Lee H.-Y."/>
            <person name="Lee Y."/>
            <person name="Oh S."/>
            <person name="Lee J.H."/>
            <person name="Choi E."/>
            <person name="Choi E."/>
            <person name="Lee S.E."/>
            <person name="Jeon J."/>
            <person name="Kim H."/>
            <person name="Choi G."/>
            <person name="Song H."/>
            <person name="Lee J."/>
            <person name="Lee S.-C."/>
            <person name="Kwon J.-K."/>
            <person name="Lee H.-Y."/>
            <person name="Koo N."/>
            <person name="Hong Y."/>
            <person name="Kim R.W."/>
            <person name="Kang W.-H."/>
            <person name="Huh J.H."/>
            <person name="Kang B.-C."/>
            <person name="Yang T.-J."/>
            <person name="Lee Y.-H."/>
            <person name="Bennetzen J.L."/>
            <person name="Choi D."/>
        </authorList>
    </citation>
    <scope>NUCLEOTIDE SEQUENCE [LARGE SCALE GENOMIC DNA]</scope>
    <source>
        <strain evidence="3">cv. PBC81</strain>
    </source>
</reference>
<evidence type="ECO:0000313" key="3">
    <source>
        <dbReference type="Proteomes" id="UP000224567"/>
    </source>
</evidence>
<feature type="domain" description="LNS2/PITP" evidence="1">
    <location>
        <begin position="2"/>
        <end position="91"/>
    </location>
</feature>
<dbReference type="PANTHER" id="PTHR12181:SF61">
    <property type="entry name" value="PHOSPHATIDATE PHOSPHATASE PAH2-LIKE ISOFORM X1"/>
    <property type="match status" value="1"/>
</dbReference>
<name>A0A2G2X0X7_CAPBA</name>
<organism evidence="2 3">
    <name type="scientific">Capsicum baccatum</name>
    <name type="common">Peruvian pepper</name>
    <dbReference type="NCBI Taxonomy" id="33114"/>
    <lineage>
        <taxon>Eukaryota</taxon>
        <taxon>Viridiplantae</taxon>
        <taxon>Streptophyta</taxon>
        <taxon>Embryophyta</taxon>
        <taxon>Tracheophyta</taxon>
        <taxon>Spermatophyta</taxon>
        <taxon>Magnoliopsida</taxon>
        <taxon>eudicotyledons</taxon>
        <taxon>Gunneridae</taxon>
        <taxon>Pentapetalae</taxon>
        <taxon>asterids</taxon>
        <taxon>lamiids</taxon>
        <taxon>Solanales</taxon>
        <taxon>Solanaceae</taxon>
        <taxon>Solanoideae</taxon>
        <taxon>Capsiceae</taxon>
        <taxon>Capsicum</taxon>
    </lineage>
</organism>
<dbReference type="InterPro" id="IPR031315">
    <property type="entry name" value="LNS2/PITP"/>
</dbReference>
<proteinExistence type="predicted"/>
<dbReference type="EMBL" id="MLFT02000004">
    <property type="protein sequence ID" value="PHT51079.1"/>
    <property type="molecule type" value="Genomic_DNA"/>
</dbReference>
<comment type="caution">
    <text evidence="2">The sequence shown here is derived from an EMBL/GenBank/DDBJ whole genome shotgun (WGS) entry which is preliminary data.</text>
</comment>
<dbReference type="SMART" id="SM00775">
    <property type="entry name" value="LNS2"/>
    <property type="match status" value="1"/>
</dbReference>
<dbReference type="PANTHER" id="PTHR12181">
    <property type="entry name" value="LIPIN"/>
    <property type="match status" value="1"/>
</dbReference>
<protein>
    <submittedName>
        <fullName evidence="2">Phosphatidate phosphatase PAH1</fullName>
    </submittedName>
</protein>
<dbReference type="STRING" id="33114.A0A2G2X0X7"/>
<dbReference type="InterPro" id="IPR013209">
    <property type="entry name" value="LNS2"/>
</dbReference>
<accession>A0A2G2X0X7</accession>
<sequence>MMMKKPKEKMESLMMKLVWVYGERIVRVVKRAPQEFKIACLEEIKALFPSDRNPFYAGFGNRDTDELCYLKAEIPRGKIFTIDSKGQIVLNRHIDTKSYACLHGRVNDMFPPISSVTRLTIWE</sequence>